<dbReference type="InterPro" id="IPR036388">
    <property type="entry name" value="WH-like_DNA-bd_sf"/>
</dbReference>
<feature type="domain" description="HTH marR-type" evidence="1">
    <location>
        <begin position="5"/>
        <end position="137"/>
    </location>
</feature>
<dbReference type="EMBL" id="JASNJD010000008">
    <property type="protein sequence ID" value="MDK3018536.1"/>
    <property type="molecule type" value="Genomic_DNA"/>
</dbReference>
<protein>
    <submittedName>
        <fullName evidence="2">MarR family transcriptional regulator</fullName>
    </submittedName>
</protein>
<accession>A0ABT7F1Q4</accession>
<dbReference type="Pfam" id="PF01047">
    <property type="entry name" value="MarR"/>
    <property type="match status" value="1"/>
</dbReference>
<dbReference type="PANTHER" id="PTHR33164">
    <property type="entry name" value="TRANSCRIPTIONAL REGULATOR, MARR FAMILY"/>
    <property type="match status" value="1"/>
</dbReference>
<dbReference type="RefSeq" id="WP_284481352.1">
    <property type="nucleotide sequence ID" value="NZ_JASNJD010000008.1"/>
</dbReference>
<name>A0ABT7F1Q4_9RHOB</name>
<keyword evidence="3" id="KW-1185">Reference proteome</keyword>
<dbReference type="PROSITE" id="PS50995">
    <property type="entry name" value="HTH_MARR_2"/>
    <property type="match status" value="1"/>
</dbReference>
<evidence type="ECO:0000313" key="3">
    <source>
        <dbReference type="Proteomes" id="UP001243757"/>
    </source>
</evidence>
<dbReference type="SMART" id="SM00347">
    <property type="entry name" value="HTH_MARR"/>
    <property type="match status" value="1"/>
</dbReference>
<dbReference type="SUPFAM" id="SSF46785">
    <property type="entry name" value="Winged helix' DNA-binding domain"/>
    <property type="match status" value="1"/>
</dbReference>
<dbReference type="PANTHER" id="PTHR33164:SF43">
    <property type="entry name" value="HTH-TYPE TRANSCRIPTIONAL REPRESSOR YETL"/>
    <property type="match status" value="1"/>
</dbReference>
<gene>
    <name evidence="2" type="ORF">QO033_12700</name>
</gene>
<dbReference type="InterPro" id="IPR036390">
    <property type="entry name" value="WH_DNA-bd_sf"/>
</dbReference>
<reference evidence="2 3" key="1">
    <citation type="submission" date="2023-05" db="EMBL/GenBank/DDBJ databases">
        <title>Pseudodonghicola sp. nov.</title>
        <authorList>
            <person name="Huang J."/>
        </authorList>
    </citation>
    <scope>NUCLEOTIDE SEQUENCE [LARGE SCALE GENOMIC DNA]</scope>
    <source>
        <strain evidence="2 3">IC7</strain>
    </source>
</reference>
<evidence type="ECO:0000259" key="1">
    <source>
        <dbReference type="PROSITE" id="PS50995"/>
    </source>
</evidence>
<dbReference type="Proteomes" id="UP001243757">
    <property type="component" value="Unassembled WGS sequence"/>
</dbReference>
<comment type="caution">
    <text evidence="2">The sequence shown here is derived from an EMBL/GenBank/DDBJ whole genome shotgun (WGS) entry which is preliminary data.</text>
</comment>
<proteinExistence type="predicted"/>
<sequence length="145" mass="16458">MTVLNKQLGYLIARTNRLIELDLESRLKPDRLTIDHFRVLRCLEQTGPISMSELASHVLVEPANLTKIIDRMTSQGFVMRLPDQNDRRRVLVTLAPAGKQKNSQLADVAKEHEVFVKEMLGAEDVEAIRNLLADLQERREDGTVA</sequence>
<dbReference type="Gene3D" id="1.10.10.10">
    <property type="entry name" value="Winged helix-like DNA-binding domain superfamily/Winged helix DNA-binding domain"/>
    <property type="match status" value="1"/>
</dbReference>
<dbReference type="InterPro" id="IPR000835">
    <property type="entry name" value="HTH_MarR-typ"/>
</dbReference>
<dbReference type="InterPro" id="IPR039422">
    <property type="entry name" value="MarR/SlyA-like"/>
</dbReference>
<dbReference type="PRINTS" id="PR00598">
    <property type="entry name" value="HTHMARR"/>
</dbReference>
<evidence type="ECO:0000313" key="2">
    <source>
        <dbReference type="EMBL" id="MDK3018536.1"/>
    </source>
</evidence>
<organism evidence="2 3">
    <name type="scientific">Pseudodonghicola flavimaris</name>
    <dbReference type="NCBI Taxonomy" id="3050036"/>
    <lineage>
        <taxon>Bacteria</taxon>
        <taxon>Pseudomonadati</taxon>
        <taxon>Pseudomonadota</taxon>
        <taxon>Alphaproteobacteria</taxon>
        <taxon>Rhodobacterales</taxon>
        <taxon>Paracoccaceae</taxon>
        <taxon>Pseudodonghicola</taxon>
    </lineage>
</organism>